<dbReference type="Proteomes" id="UP000286415">
    <property type="component" value="Unassembled WGS sequence"/>
</dbReference>
<reference evidence="1 2" key="2">
    <citation type="journal article" date="2021" name="Genomics">
        <title>High-quality reference genome for Clonorchis sinensis.</title>
        <authorList>
            <person name="Young N.D."/>
            <person name="Stroehlein A.J."/>
            <person name="Kinkar L."/>
            <person name="Wang T."/>
            <person name="Sohn W.M."/>
            <person name="Chang B.C.H."/>
            <person name="Kaur P."/>
            <person name="Weisz D."/>
            <person name="Dudchenko O."/>
            <person name="Aiden E.L."/>
            <person name="Korhonen P.K."/>
            <person name="Gasser R.B."/>
        </authorList>
    </citation>
    <scope>NUCLEOTIDE SEQUENCE [LARGE SCALE GENOMIC DNA]</scope>
    <source>
        <strain evidence="1">Cs-k2</strain>
    </source>
</reference>
<name>A0A8T1M477_CLOSI</name>
<evidence type="ECO:0000313" key="2">
    <source>
        <dbReference type="Proteomes" id="UP000286415"/>
    </source>
</evidence>
<comment type="caution">
    <text evidence="1">The sequence shown here is derived from an EMBL/GenBank/DDBJ whole genome shotgun (WGS) entry which is preliminary data.</text>
</comment>
<evidence type="ECO:0000313" key="1">
    <source>
        <dbReference type="EMBL" id="KAG5443778.1"/>
    </source>
</evidence>
<dbReference type="EMBL" id="NIRI02000056">
    <property type="protein sequence ID" value="KAG5443778.1"/>
    <property type="molecule type" value="Genomic_DNA"/>
</dbReference>
<protein>
    <submittedName>
        <fullName evidence="1">Uncharacterized protein</fullName>
    </submittedName>
</protein>
<gene>
    <name evidence="1" type="ORF">CSKR_202872</name>
</gene>
<accession>A0A8T1M477</accession>
<organism evidence="1 2">
    <name type="scientific">Clonorchis sinensis</name>
    <name type="common">Chinese liver fluke</name>
    <dbReference type="NCBI Taxonomy" id="79923"/>
    <lineage>
        <taxon>Eukaryota</taxon>
        <taxon>Metazoa</taxon>
        <taxon>Spiralia</taxon>
        <taxon>Lophotrochozoa</taxon>
        <taxon>Platyhelminthes</taxon>
        <taxon>Trematoda</taxon>
        <taxon>Digenea</taxon>
        <taxon>Opisthorchiida</taxon>
        <taxon>Opisthorchiata</taxon>
        <taxon>Opisthorchiidae</taxon>
        <taxon>Clonorchis</taxon>
    </lineage>
</organism>
<keyword evidence="2" id="KW-1185">Reference proteome</keyword>
<sequence length="126" mass="14495">MFTRYTADWFMGLLDQRSSFLCQQFDSAASVAYFCLPLCCRCSCASMLCFRLQSQLFSRVDYFIWLTFSHSLSPPSLEDTLSPSFPVQSPLGLQLRLAFIHNEFALHVLPLRTFCLSDVDLIFKLL</sequence>
<reference evidence="1 2" key="1">
    <citation type="journal article" date="2018" name="Biotechnol. Adv.">
        <title>Improved genomic resources and new bioinformatic workflow for the carcinogenic parasite Clonorchis sinensis: Biotechnological implications.</title>
        <authorList>
            <person name="Wang D."/>
            <person name="Korhonen P.K."/>
            <person name="Gasser R.B."/>
            <person name="Young N.D."/>
        </authorList>
    </citation>
    <scope>NUCLEOTIDE SEQUENCE [LARGE SCALE GENOMIC DNA]</scope>
    <source>
        <strain evidence="1">Cs-k2</strain>
    </source>
</reference>
<proteinExistence type="predicted"/>
<dbReference type="AlphaFoldDB" id="A0A8T1M477"/>